<evidence type="ECO:0000313" key="1">
    <source>
        <dbReference type="EMBL" id="CAD8187754.1"/>
    </source>
</evidence>
<dbReference type="AlphaFoldDB" id="A0A8S1WC40"/>
<organism evidence="1 2">
    <name type="scientific">Paramecium octaurelia</name>
    <dbReference type="NCBI Taxonomy" id="43137"/>
    <lineage>
        <taxon>Eukaryota</taxon>
        <taxon>Sar</taxon>
        <taxon>Alveolata</taxon>
        <taxon>Ciliophora</taxon>
        <taxon>Intramacronucleata</taxon>
        <taxon>Oligohymenophorea</taxon>
        <taxon>Peniculida</taxon>
        <taxon>Parameciidae</taxon>
        <taxon>Paramecium</taxon>
    </lineage>
</organism>
<accession>A0A8S1WC40</accession>
<comment type="caution">
    <text evidence="1">The sequence shown here is derived from an EMBL/GenBank/DDBJ whole genome shotgun (WGS) entry which is preliminary data.</text>
</comment>
<dbReference type="EMBL" id="CAJJDP010000090">
    <property type="protein sequence ID" value="CAD8187754.1"/>
    <property type="molecule type" value="Genomic_DNA"/>
</dbReference>
<proteinExistence type="predicted"/>
<sequence>MGSTFACQGQKKERKKNAEYLFVITKFINIFDNYELQMLLMIYRDLADRSQNHLICRETFNTYFKIIVCRIAMINLGNMG</sequence>
<keyword evidence="2" id="KW-1185">Reference proteome</keyword>
<gene>
    <name evidence="1" type="ORF">POCTA_138.1.T0910047</name>
</gene>
<evidence type="ECO:0000313" key="2">
    <source>
        <dbReference type="Proteomes" id="UP000683925"/>
    </source>
</evidence>
<protein>
    <submittedName>
        <fullName evidence="1">Uncharacterized protein</fullName>
    </submittedName>
</protein>
<dbReference type="OrthoDB" id="10373493at2759"/>
<name>A0A8S1WC40_PAROT</name>
<reference evidence="1" key="1">
    <citation type="submission" date="2021-01" db="EMBL/GenBank/DDBJ databases">
        <authorList>
            <consortium name="Genoscope - CEA"/>
            <person name="William W."/>
        </authorList>
    </citation>
    <scope>NUCLEOTIDE SEQUENCE</scope>
</reference>
<dbReference type="Proteomes" id="UP000683925">
    <property type="component" value="Unassembled WGS sequence"/>
</dbReference>